<keyword evidence="2" id="KW-0808">Transferase</keyword>
<dbReference type="GO" id="GO:0005886">
    <property type="term" value="C:plasma membrane"/>
    <property type="evidence" value="ECO:0007669"/>
    <property type="project" value="TreeGrafter"/>
</dbReference>
<evidence type="ECO:0000256" key="1">
    <source>
        <dbReference type="SAM" id="MobiDB-lite"/>
    </source>
</evidence>
<feature type="region of interest" description="Disordered" evidence="1">
    <location>
        <begin position="72"/>
        <end position="96"/>
    </location>
</feature>
<dbReference type="PANTHER" id="PTHR12287:SF23">
    <property type="entry name" value="AROUSER, ISOFORM A-RELATED"/>
    <property type="match status" value="1"/>
</dbReference>
<dbReference type="InterPro" id="IPR039801">
    <property type="entry name" value="EPS8-like"/>
</dbReference>
<dbReference type="Proteomes" id="UP001054945">
    <property type="component" value="Unassembled WGS sequence"/>
</dbReference>
<evidence type="ECO:0000313" key="2">
    <source>
        <dbReference type="EMBL" id="GIZ03109.1"/>
    </source>
</evidence>
<dbReference type="AlphaFoldDB" id="A0AAV4Y860"/>
<organism evidence="2 3">
    <name type="scientific">Caerostris extrusa</name>
    <name type="common">Bark spider</name>
    <name type="synonym">Caerostris bankana</name>
    <dbReference type="NCBI Taxonomy" id="172846"/>
    <lineage>
        <taxon>Eukaryota</taxon>
        <taxon>Metazoa</taxon>
        <taxon>Ecdysozoa</taxon>
        <taxon>Arthropoda</taxon>
        <taxon>Chelicerata</taxon>
        <taxon>Arachnida</taxon>
        <taxon>Araneae</taxon>
        <taxon>Araneomorphae</taxon>
        <taxon>Entelegynae</taxon>
        <taxon>Araneoidea</taxon>
        <taxon>Araneidae</taxon>
        <taxon>Caerostris</taxon>
    </lineage>
</organism>
<keyword evidence="2" id="KW-0675">Receptor</keyword>
<dbReference type="GO" id="GO:0035023">
    <property type="term" value="P:regulation of Rho protein signal transduction"/>
    <property type="evidence" value="ECO:0007669"/>
    <property type="project" value="TreeGrafter"/>
</dbReference>
<dbReference type="GO" id="GO:0007266">
    <property type="term" value="P:Rho protein signal transduction"/>
    <property type="evidence" value="ECO:0007669"/>
    <property type="project" value="TreeGrafter"/>
</dbReference>
<dbReference type="PANTHER" id="PTHR12287">
    <property type="entry name" value="EPIDERMAL GROWTH FACTOR RECEPTOR KINASE SUBSTRATE EPS8-RELATED PROTEIN"/>
    <property type="match status" value="1"/>
</dbReference>
<accession>A0AAV4Y860</accession>
<dbReference type="EMBL" id="BPLR01018904">
    <property type="protein sequence ID" value="GIZ03109.1"/>
    <property type="molecule type" value="Genomic_DNA"/>
</dbReference>
<dbReference type="Gene3D" id="2.30.29.30">
    <property type="entry name" value="Pleckstrin-homology domain (PH domain)/Phosphotyrosine-binding domain (PTB)"/>
    <property type="match status" value="1"/>
</dbReference>
<feature type="compositionally biased region" description="Pro residues" evidence="1">
    <location>
        <begin position="85"/>
        <end position="96"/>
    </location>
</feature>
<sequence length="96" mass="10988">MCVSQDVVERFPMSLISEPTSYTSNDPRELYNNIVVFIVRDEPHNPPEMHIFQCARVSAQEVVNEMKMFINGKWKPSPKENGRHLPPPPESSPDPP</sequence>
<protein>
    <submittedName>
        <fullName evidence="2">Epidermal growth factor receptor kinase substrate 8</fullName>
    </submittedName>
</protein>
<dbReference type="SUPFAM" id="SSF50729">
    <property type="entry name" value="PH domain-like"/>
    <property type="match status" value="1"/>
</dbReference>
<dbReference type="InterPro" id="IPR011993">
    <property type="entry name" value="PH-like_dom_sf"/>
</dbReference>
<keyword evidence="2" id="KW-0418">Kinase</keyword>
<dbReference type="GO" id="GO:0016301">
    <property type="term" value="F:kinase activity"/>
    <property type="evidence" value="ECO:0007669"/>
    <property type="project" value="UniProtKB-KW"/>
</dbReference>
<name>A0AAV4Y860_CAEEX</name>
<proteinExistence type="predicted"/>
<gene>
    <name evidence="2" type="primary">X975_02048</name>
    <name evidence="2" type="ORF">CEXT_690771</name>
</gene>
<keyword evidence="3" id="KW-1185">Reference proteome</keyword>
<dbReference type="GO" id="GO:0003779">
    <property type="term" value="F:actin binding"/>
    <property type="evidence" value="ECO:0007669"/>
    <property type="project" value="TreeGrafter"/>
</dbReference>
<evidence type="ECO:0000313" key="3">
    <source>
        <dbReference type="Proteomes" id="UP001054945"/>
    </source>
</evidence>
<comment type="caution">
    <text evidence="2">The sequence shown here is derived from an EMBL/GenBank/DDBJ whole genome shotgun (WGS) entry which is preliminary data.</text>
</comment>
<reference evidence="2 3" key="1">
    <citation type="submission" date="2021-06" db="EMBL/GenBank/DDBJ databases">
        <title>Caerostris extrusa draft genome.</title>
        <authorList>
            <person name="Kono N."/>
            <person name="Arakawa K."/>
        </authorList>
    </citation>
    <scope>NUCLEOTIDE SEQUENCE [LARGE SCALE GENOMIC DNA]</scope>
</reference>